<protein>
    <submittedName>
        <fullName evidence="2">Galactose oxidase, central domain</fullName>
    </submittedName>
</protein>
<dbReference type="EMBL" id="FNDO01000006">
    <property type="protein sequence ID" value="SDH47481.1"/>
    <property type="molecule type" value="Genomic_DNA"/>
</dbReference>
<dbReference type="Gene3D" id="2.120.10.80">
    <property type="entry name" value="Kelch-type beta propeller"/>
    <property type="match status" value="1"/>
</dbReference>
<accession>A0A1G8CPJ1</accession>
<name>A0A1G8CPJ1_BACOV</name>
<dbReference type="AlphaFoldDB" id="A0A1G8CPJ1"/>
<dbReference type="InterPro" id="IPR051677">
    <property type="entry name" value="AfsR-DnrI-RedD_regulator"/>
</dbReference>
<dbReference type="Proteomes" id="UP000181870">
    <property type="component" value="Unassembled WGS sequence"/>
</dbReference>
<evidence type="ECO:0000256" key="1">
    <source>
        <dbReference type="SAM" id="Phobius"/>
    </source>
</evidence>
<evidence type="ECO:0000313" key="3">
    <source>
        <dbReference type="Proteomes" id="UP000181870"/>
    </source>
</evidence>
<dbReference type="InterPro" id="IPR015915">
    <property type="entry name" value="Kelch-typ_b-propeller"/>
</dbReference>
<gene>
    <name evidence="2" type="ORF">SAMN05192582_100687</name>
</gene>
<dbReference type="GO" id="GO:0006355">
    <property type="term" value="P:regulation of DNA-templated transcription"/>
    <property type="evidence" value="ECO:0007669"/>
    <property type="project" value="TreeGrafter"/>
</dbReference>
<dbReference type="SUPFAM" id="SSF50965">
    <property type="entry name" value="Galactose oxidase, central domain"/>
    <property type="match status" value="1"/>
</dbReference>
<keyword evidence="1" id="KW-1133">Transmembrane helix</keyword>
<dbReference type="InterPro" id="IPR011043">
    <property type="entry name" value="Gal_Oxase/kelch_b-propeller"/>
</dbReference>
<organism evidence="2 3">
    <name type="scientific">Bacteroides ovatus</name>
    <dbReference type="NCBI Taxonomy" id="28116"/>
    <lineage>
        <taxon>Bacteria</taxon>
        <taxon>Pseudomonadati</taxon>
        <taxon>Bacteroidota</taxon>
        <taxon>Bacteroidia</taxon>
        <taxon>Bacteroidales</taxon>
        <taxon>Bacteroidaceae</taxon>
        <taxon>Bacteroides</taxon>
    </lineage>
</organism>
<reference evidence="2 3" key="1">
    <citation type="submission" date="2016-10" db="EMBL/GenBank/DDBJ databases">
        <authorList>
            <person name="de Groot N.N."/>
        </authorList>
    </citation>
    <scope>NUCLEOTIDE SEQUENCE [LARGE SCALE GENOMIC DNA]</scope>
    <source>
        <strain evidence="2 3">NLAE-zl-C57</strain>
    </source>
</reference>
<evidence type="ECO:0000313" key="2">
    <source>
        <dbReference type="EMBL" id="SDH47481.1"/>
    </source>
</evidence>
<dbReference type="PANTHER" id="PTHR35807:SF1">
    <property type="entry name" value="TRANSCRIPTIONAL REGULATOR REDD"/>
    <property type="match status" value="1"/>
</dbReference>
<proteinExistence type="predicted"/>
<dbReference type="GO" id="GO:0003677">
    <property type="term" value="F:DNA binding"/>
    <property type="evidence" value="ECO:0007669"/>
    <property type="project" value="TreeGrafter"/>
</dbReference>
<feature type="transmembrane region" description="Helical" evidence="1">
    <location>
        <begin position="552"/>
        <end position="573"/>
    </location>
</feature>
<dbReference type="Pfam" id="PF24681">
    <property type="entry name" value="Kelch_KLHDC2_KLHL20_DRC7"/>
    <property type="match status" value="1"/>
</dbReference>
<dbReference type="PANTHER" id="PTHR35807">
    <property type="entry name" value="TRANSCRIPTIONAL REGULATOR REDD-RELATED"/>
    <property type="match status" value="1"/>
</dbReference>
<keyword evidence="1" id="KW-0812">Transmembrane</keyword>
<sequence length="877" mass="99486">MGLYMKKHTLLIIGLLGIIGVVKAATNTIDEIRDYGLRFNSYSVTEPERTSLFLDNYEPYAFKDELKVEFDLLIRPETLFGHVLTACTDAGKYVYQSVAVEGNKYYPTLVIEEQLHELASEIKLNEWHKVSITFQKKNNTIIADYDGKASKITYPLESVKTLQLFFGRRQDVVGEIVPIDLRDVKIEKDGKPFRHWKLKQHDPDICYDELAHAPATVINPHWLLDEHQEWNTVFTATGKDLLGATFDPKSSIFYLISRNGIQAFNPQNEQESALPVKGGYPAMEAISYFSFDTLSNEIVSYNLAKQTISSYSFDTNTWSATENNSEKQPAHINHSRIYCEEDSSFYMFGGYGFYRFHNDLYRLKPSVGKLEQLKYTPAIPPRTFAAAGIVGKTLYVFGGRGNESGRQEVRAHGYADLYVIDLNTGTSRKVWTLSEEIASNMSMSGNMYYSQEDSAFYAAIFAYDQRIVKVSLKDSTCTMISGAINNRVDCLENDMQICFSPATQRVFAVIAKTLRDKSRGIYIYSINLPLLSQSEIRQTAEPEKTGSSVGRGGYLAVAMVMLVLLAGAVLFYYRKKRSGSMRMPVDADGLTIKNDVSTDKNAVAEAVLMKKEERTPEKGETFRLEYKATKTFDREKSAISLLGSFNVWDKEGKNITSKFTPRLKKLLIVLILYGQKNKQGILIKKLDELLWGDKNDSSVRNNRNVSLSELRVLICEIGTIEVINDGGFLRIELGDDVFCDYITACKLINDFRESKEGQTEEMIPVILEVLLYGTLLPNTVIDWLDGFKADYSTLVIDLLNDLLIREEEMKNYKLASSIADVMFLHDSLSEEALHAKCRYLCMVGKKSLAKKIYDRFAKDYREILGEEYKSSFQSLIN</sequence>
<keyword evidence="1" id="KW-0472">Membrane</keyword>